<dbReference type="CDD" id="cd04792">
    <property type="entry name" value="LanM-like"/>
    <property type="match status" value="1"/>
</dbReference>
<evidence type="ECO:0000313" key="3">
    <source>
        <dbReference type="EMBL" id="XBS89457.1"/>
    </source>
</evidence>
<sequence length="961" mass="102986">MASPADAGNFNASLGCLYSSGMDGLATQLAQIAGLDANERDAILAAVRESLCATLHARLSRVLVLELNAARVSGRLQGGEPAQRWEEFLALSSGRDFWSSLVEHYPNLLARVDSIVRNRCAAAWQFAQRWAADRASLSCLCGGEPGQLLEVSFGAGDSHRSGQTVAVLRCEAGRMVYKPRSLAVDATLARFIEGLADDHSTPLTIRVPRVVDQEDHGWTEFVGHRHAADDDELLGFYRGIGHWLAIMRLLGGSDLHAENLIAHGASPVVIDCETLFTPKVPPSPSGFGQAPDRAAELVAGTVLSIGMLPGRGAGLGWRGVDTSAVGSLPGQQPMLPQPDILNAGTDEAYVGTTMVEARAAQNHPSPQPALSRYWPEVIAAFDAMTATLRRLDDAGSLLARLEPFADCRIRVVTRATEVYAELARMLWHPVSLHNEQNARGRAHDLLARMAANVSIAPGDPAVIDAEIADLLEGDIPFFATTPGSGRLEGPRGTCWRPQTNLILAALDHWRAADLRLERHVIQAALISAYINQGWMPEEVSLWPAHAKHGNLELRRRTEAARIVRELAATAIHGDDGSVAWIAPVFDPVTGWSVQPLAQDLYGGTSGIALLIAAYLRESRAGRADRIEGLDELLAAALVTLDLAEAKCESQRRDSIKVRPLPPGGYVGLGSLIWTRLVLASWGMDRGDGCARACALADSMPDAAAAAEMNDVLSGIAGAIPPLLLLARQTGDANYLQMACELGDRLCAQAVHDGDRAYWVHEHWPKGVGGFAHGVTGIGWALTRLARATGESRYGETARAAFAFEDALFDHQEQNWLDLRMLPGAKTAAAWCHGAVGIGLAHLDLDPQLQHPATRELLRRAAAATWRQGLGWNHSACHGDASAWQLLDAAIAAGEGPRDLTREDLLEHLLTSIEEHGAVCGMVRDTFSPGLLSGVGGIAYQLLKAHPQSRLPSMLTPGGDAP</sequence>
<dbReference type="InterPro" id="IPR012341">
    <property type="entry name" value="6hp_glycosidase-like_sf"/>
</dbReference>
<dbReference type="PRINTS" id="PR01955">
    <property type="entry name" value="LANCFRANKIA"/>
</dbReference>
<dbReference type="SUPFAM" id="SSF158745">
    <property type="entry name" value="LanC-like"/>
    <property type="match status" value="1"/>
</dbReference>
<reference evidence="3" key="1">
    <citation type="submission" date="2024-06" db="EMBL/GenBank/DDBJ databases">
        <authorList>
            <person name="Sun Y."/>
        </authorList>
    </citation>
    <scope>NUCLEOTIDE SEQUENCE</scope>
    <source>
        <strain evidence="3">IGA1.0</strain>
    </source>
</reference>
<dbReference type="GO" id="GO:0046872">
    <property type="term" value="F:metal ion binding"/>
    <property type="evidence" value="ECO:0007669"/>
    <property type="project" value="UniProtKB-KW"/>
</dbReference>
<dbReference type="GO" id="GO:0005975">
    <property type="term" value="P:carbohydrate metabolic process"/>
    <property type="evidence" value="ECO:0007669"/>
    <property type="project" value="InterPro"/>
</dbReference>
<dbReference type="Gene3D" id="1.50.10.10">
    <property type="match status" value="1"/>
</dbReference>
<evidence type="ECO:0000256" key="1">
    <source>
        <dbReference type="PIRSR" id="PIRSR607822-1"/>
    </source>
</evidence>
<protein>
    <submittedName>
        <fullName evidence="3">Type 2 lanthipeptide synthetase LanM family protein</fullName>
    </submittedName>
</protein>
<proteinExistence type="predicted"/>
<accession>A0AAU7QJ55</accession>
<dbReference type="InterPro" id="IPR007822">
    <property type="entry name" value="LANC-like"/>
</dbReference>
<dbReference type="Pfam" id="PF05147">
    <property type="entry name" value="LANC_like"/>
    <property type="match status" value="1"/>
</dbReference>
<evidence type="ECO:0000259" key="2">
    <source>
        <dbReference type="Pfam" id="PF13575"/>
    </source>
</evidence>
<dbReference type="Pfam" id="PF13575">
    <property type="entry name" value="DUF4135"/>
    <property type="match status" value="1"/>
</dbReference>
<feature type="binding site" evidence="1">
    <location>
        <position position="831"/>
    </location>
    <ligand>
        <name>Zn(2+)</name>
        <dbReference type="ChEBI" id="CHEBI:29105"/>
    </ligand>
</feature>
<dbReference type="AlphaFoldDB" id="A0AAU7QJ55"/>
<dbReference type="RefSeq" id="WP_350015952.1">
    <property type="nucleotide sequence ID" value="NZ_CP157948.1"/>
</dbReference>
<dbReference type="EMBL" id="CP157948">
    <property type="protein sequence ID" value="XBS89457.1"/>
    <property type="molecule type" value="Genomic_DNA"/>
</dbReference>
<dbReference type="PRINTS" id="PR01950">
    <property type="entry name" value="LANCSUPER"/>
</dbReference>
<dbReference type="SMART" id="SM01260">
    <property type="entry name" value="LANC_like"/>
    <property type="match status" value="1"/>
</dbReference>
<feature type="binding site" evidence="1">
    <location>
        <position position="876"/>
    </location>
    <ligand>
        <name>Zn(2+)</name>
        <dbReference type="ChEBI" id="CHEBI:29105"/>
    </ligand>
</feature>
<dbReference type="PIRSF" id="PIRSF037228">
    <property type="entry name" value="Lant_mod_RumM"/>
    <property type="match status" value="1"/>
</dbReference>
<gene>
    <name evidence="3" type="ORF">ABNK63_13805</name>
</gene>
<keyword evidence="1" id="KW-0479">Metal-binding</keyword>
<name>A0AAU7QJ55_9GAMM</name>
<dbReference type="InterPro" id="IPR017146">
    <property type="entry name" value="Lanti_2_LanM"/>
</dbReference>
<dbReference type="InterPro" id="IPR025410">
    <property type="entry name" value="Lant_dehyd"/>
</dbReference>
<dbReference type="NCBIfam" id="TIGR03897">
    <property type="entry name" value="lanti_2_LanM"/>
    <property type="match status" value="1"/>
</dbReference>
<dbReference type="GO" id="GO:0031179">
    <property type="term" value="P:peptide modification"/>
    <property type="evidence" value="ECO:0007669"/>
    <property type="project" value="InterPro"/>
</dbReference>
<organism evidence="3">
    <name type="scientific">Rhodanobacter sp. IGA1.0</name>
    <dbReference type="NCBI Taxonomy" id="3158582"/>
    <lineage>
        <taxon>Bacteria</taxon>
        <taxon>Pseudomonadati</taxon>
        <taxon>Pseudomonadota</taxon>
        <taxon>Gammaproteobacteria</taxon>
        <taxon>Lysobacterales</taxon>
        <taxon>Rhodanobacteraceae</taxon>
        <taxon>Rhodanobacter</taxon>
    </lineage>
</organism>
<feature type="binding site" evidence="1">
    <location>
        <position position="877"/>
    </location>
    <ligand>
        <name>Zn(2+)</name>
        <dbReference type="ChEBI" id="CHEBI:29105"/>
    </ligand>
</feature>
<feature type="domain" description="Lantibiotic biosynthesis protein dehydration" evidence="2">
    <location>
        <begin position="105"/>
        <end position="480"/>
    </location>
</feature>
<keyword evidence="1" id="KW-0862">Zinc</keyword>